<organism evidence="2 3">
    <name type="scientific">Acinetobacter towneri</name>
    <dbReference type="NCBI Taxonomy" id="202956"/>
    <lineage>
        <taxon>Bacteria</taxon>
        <taxon>Pseudomonadati</taxon>
        <taxon>Pseudomonadota</taxon>
        <taxon>Gammaproteobacteria</taxon>
        <taxon>Moraxellales</taxon>
        <taxon>Moraxellaceae</taxon>
        <taxon>Acinetobacter</taxon>
    </lineage>
</organism>
<name>A0ABX7THD6_9GAMM</name>
<sequence length="84" mass="9899">MIFIAGIMITFLFWHISVVQKNLNGRINILQESSSKNFSDIRGEYRKKIDRLEKQISDLSVELHETKKQLTKIQNKDDDSDLYL</sequence>
<keyword evidence="1" id="KW-0175">Coiled coil</keyword>
<dbReference type="RefSeq" id="WP_207973626.1">
    <property type="nucleotide sequence ID" value="NZ_CP071766.1"/>
</dbReference>
<accession>A0ABX7THD6</accession>
<dbReference type="GeneID" id="64223483"/>
<reference evidence="2 3" key="1">
    <citation type="journal article" date="2020" name="Front. Cell. Infect. Microbiol.">
        <title>Characterization of Three Porcine Acinetobacter towneri Strains Co-Harboring tet(X3) and bla OXA-58.</title>
        <authorList>
            <person name="Ma J."/>
            <person name="Wang J."/>
            <person name="Feng J."/>
            <person name="Liu Y."/>
            <person name="Yang B."/>
            <person name="Li R."/>
            <person name="Bai L."/>
            <person name="He T."/>
            <person name="Wang X."/>
            <person name="Yang Z."/>
        </authorList>
    </citation>
    <scope>NUCLEOTIDE SEQUENCE [LARGE SCALE GENOMIC DNA]</scope>
    <source>
        <strain evidence="2 3">GX5</strain>
    </source>
</reference>
<keyword evidence="3" id="KW-1185">Reference proteome</keyword>
<dbReference type="EMBL" id="CP071770">
    <property type="protein sequence ID" value="QTD62733.1"/>
    <property type="molecule type" value="Genomic_DNA"/>
</dbReference>
<evidence type="ECO:0000313" key="2">
    <source>
        <dbReference type="EMBL" id="QTD62733.1"/>
    </source>
</evidence>
<feature type="coiled-coil region" evidence="1">
    <location>
        <begin position="42"/>
        <end position="76"/>
    </location>
</feature>
<gene>
    <name evidence="2" type="ORF">J4G45_06140</name>
</gene>
<evidence type="ECO:0008006" key="4">
    <source>
        <dbReference type="Google" id="ProtNLM"/>
    </source>
</evidence>
<dbReference type="Proteomes" id="UP000663954">
    <property type="component" value="Chromosome"/>
</dbReference>
<proteinExistence type="predicted"/>
<evidence type="ECO:0000313" key="3">
    <source>
        <dbReference type="Proteomes" id="UP000663954"/>
    </source>
</evidence>
<protein>
    <recommendedName>
        <fullName evidence="4">DUF2746 domain-containing protein</fullName>
    </recommendedName>
</protein>
<evidence type="ECO:0000256" key="1">
    <source>
        <dbReference type="SAM" id="Coils"/>
    </source>
</evidence>